<keyword evidence="10 14" id="KW-0472">Membrane</keyword>
<dbReference type="AlphaFoldDB" id="A0A6J6Z6T0"/>
<evidence type="ECO:0000256" key="9">
    <source>
        <dbReference type="ARBA" id="ARBA00023065"/>
    </source>
</evidence>
<evidence type="ECO:0000256" key="3">
    <source>
        <dbReference type="ARBA" id="ARBA00022448"/>
    </source>
</evidence>
<feature type="transmembrane region" description="Helical" evidence="14">
    <location>
        <begin position="56"/>
        <end position="77"/>
    </location>
</feature>
<evidence type="ECO:0000256" key="2">
    <source>
        <dbReference type="ARBA" id="ARBA00006920"/>
    </source>
</evidence>
<dbReference type="Pfam" id="PF06736">
    <property type="entry name" value="TMEM175"/>
    <property type="match status" value="1"/>
</dbReference>
<evidence type="ECO:0000256" key="1">
    <source>
        <dbReference type="ARBA" id="ARBA00004141"/>
    </source>
</evidence>
<feature type="transmembrane region" description="Helical" evidence="14">
    <location>
        <begin position="227"/>
        <end position="243"/>
    </location>
</feature>
<evidence type="ECO:0000256" key="11">
    <source>
        <dbReference type="ARBA" id="ARBA00023303"/>
    </source>
</evidence>
<comment type="catalytic activity">
    <reaction evidence="12">
        <text>K(+)(in) = K(+)(out)</text>
        <dbReference type="Rhea" id="RHEA:29463"/>
        <dbReference type="ChEBI" id="CHEBI:29103"/>
    </reaction>
</comment>
<feature type="transmembrane region" description="Helical" evidence="14">
    <location>
        <begin position="97"/>
        <end position="116"/>
    </location>
</feature>
<evidence type="ECO:0000256" key="14">
    <source>
        <dbReference type="SAM" id="Phobius"/>
    </source>
</evidence>
<proteinExistence type="inferred from homology"/>
<keyword evidence="3" id="KW-0813">Transport</keyword>
<evidence type="ECO:0000256" key="5">
    <source>
        <dbReference type="ARBA" id="ARBA00022692"/>
    </source>
</evidence>
<feature type="transmembrane region" description="Helical" evidence="14">
    <location>
        <begin position="161"/>
        <end position="182"/>
    </location>
</feature>
<keyword evidence="8 14" id="KW-1133">Transmembrane helix</keyword>
<evidence type="ECO:0000256" key="8">
    <source>
        <dbReference type="ARBA" id="ARBA00022989"/>
    </source>
</evidence>
<feature type="compositionally biased region" description="Basic and acidic residues" evidence="13">
    <location>
        <begin position="13"/>
        <end position="31"/>
    </location>
</feature>
<keyword evidence="11" id="KW-0407">Ion channel</keyword>
<evidence type="ECO:0000256" key="6">
    <source>
        <dbReference type="ARBA" id="ARBA00022826"/>
    </source>
</evidence>
<dbReference type="PANTHER" id="PTHR31462:SF5">
    <property type="entry name" value="ENDOSOMAL_LYSOSOMAL PROTON CHANNEL TMEM175"/>
    <property type="match status" value="1"/>
</dbReference>
<feature type="transmembrane region" description="Helical" evidence="14">
    <location>
        <begin position="203"/>
        <end position="221"/>
    </location>
</feature>
<keyword evidence="6" id="KW-0631">Potassium channel</keyword>
<protein>
    <submittedName>
        <fullName evidence="15">Unannotated protein</fullName>
    </submittedName>
</protein>
<keyword evidence="5 14" id="KW-0812">Transmembrane</keyword>
<accession>A0A6J6Z6T0</accession>
<keyword evidence="4" id="KW-0633">Potassium transport</keyword>
<evidence type="ECO:0000313" key="15">
    <source>
        <dbReference type="EMBL" id="CAB4817510.1"/>
    </source>
</evidence>
<dbReference type="EMBL" id="CAFAAQ010000171">
    <property type="protein sequence ID" value="CAB4817510.1"/>
    <property type="molecule type" value="Genomic_DNA"/>
</dbReference>
<dbReference type="InterPro" id="IPR010617">
    <property type="entry name" value="TMEM175-like"/>
</dbReference>
<comment type="similarity">
    <text evidence="2">Belongs to the TMEM175 family.</text>
</comment>
<evidence type="ECO:0000256" key="4">
    <source>
        <dbReference type="ARBA" id="ARBA00022538"/>
    </source>
</evidence>
<dbReference type="PANTHER" id="PTHR31462">
    <property type="entry name" value="ENDOSOMAL/LYSOSOMAL POTASSIUM CHANNEL TMEM175"/>
    <property type="match status" value="1"/>
</dbReference>
<dbReference type="GO" id="GO:0016020">
    <property type="term" value="C:membrane"/>
    <property type="evidence" value="ECO:0007669"/>
    <property type="project" value="UniProtKB-SubCell"/>
</dbReference>
<reference evidence="15" key="1">
    <citation type="submission" date="2020-05" db="EMBL/GenBank/DDBJ databases">
        <authorList>
            <person name="Chiriac C."/>
            <person name="Salcher M."/>
            <person name="Ghai R."/>
            <person name="Kavagutti S V."/>
        </authorList>
    </citation>
    <scope>NUCLEOTIDE SEQUENCE</scope>
</reference>
<keyword evidence="9" id="KW-0406">Ion transport</keyword>
<feature type="region of interest" description="Disordered" evidence="13">
    <location>
        <begin position="1"/>
        <end position="31"/>
    </location>
</feature>
<keyword evidence="7" id="KW-0630">Potassium</keyword>
<feature type="transmembrane region" description="Helical" evidence="14">
    <location>
        <begin position="132"/>
        <end position="149"/>
    </location>
</feature>
<evidence type="ECO:0000256" key="12">
    <source>
        <dbReference type="ARBA" id="ARBA00034430"/>
    </source>
</evidence>
<sequence>MMTTIRAVLPDADEPKREKSTNTPAHGEERRVEAVQREVDAVTFWERGEEPEFGRIAFFTDAVFAIALTLLVLDLRLPRMSGNPDDPASILNALGDLTPKFVSFGIAFALLAKYWIANHGFFARIGRFDKRYLTICMCYLATVAFLPFPTSLIGEYESNPISGVLFALSLAAVSGLETVLLWHAQRAGLMRTPASEQVYRWQVSVALIPFTMFLVTIPLAFVSPTVMLLSWIVIAPLAGRWAHRRKPAALTSRQNPIPDGDSCE</sequence>
<name>A0A6J6Z6T0_9ZZZZ</name>
<organism evidence="15">
    <name type="scientific">freshwater metagenome</name>
    <dbReference type="NCBI Taxonomy" id="449393"/>
    <lineage>
        <taxon>unclassified sequences</taxon>
        <taxon>metagenomes</taxon>
        <taxon>ecological metagenomes</taxon>
    </lineage>
</organism>
<dbReference type="GO" id="GO:0005267">
    <property type="term" value="F:potassium channel activity"/>
    <property type="evidence" value="ECO:0007669"/>
    <property type="project" value="UniProtKB-KW"/>
</dbReference>
<evidence type="ECO:0000256" key="10">
    <source>
        <dbReference type="ARBA" id="ARBA00023136"/>
    </source>
</evidence>
<dbReference type="GO" id="GO:0015252">
    <property type="term" value="F:proton channel activity"/>
    <property type="evidence" value="ECO:0007669"/>
    <property type="project" value="InterPro"/>
</dbReference>
<evidence type="ECO:0000256" key="7">
    <source>
        <dbReference type="ARBA" id="ARBA00022958"/>
    </source>
</evidence>
<gene>
    <name evidence="15" type="ORF">UFOPK3046_01565</name>
</gene>
<evidence type="ECO:0000256" key="13">
    <source>
        <dbReference type="SAM" id="MobiDB-lite"/>
    </source>
</evidence>
<comment type="subcellular location">
    <subcellularLocation>
        <location evidence="1">Membrane</location>
        <topology evidence="1">Multi-pass membrane protein</topology>
    </subcellularLocation>
</comment>